<dbReference type="PANTHER" id="PTHR10668:SF103">
    <property type="entry name" value="PYRIDINE NUCLEOTIDE-DISULFIDE OXIDOREDUCTASE DOMAIN-CONTAINING PROTEIN 2"/>
    <property type="match status" value="1"/>
</dbReference>
<dbReference type="Pfam" id="PF01593">
    <property type="entry name" value="Amino_oxidase"/>
    <property type="match status" value="1"/>
</dbReference>
<evidence type="ECO:0000256" key="2">
    <source>
        <dbReference type="ARBA" id="ARBA00038825"/>
    </source>
</evidence>
<dbReference type="GO" id="GO:0016491">
    <property type="term" value="F:oxidoreductase activity"/>
    <property type="evidence" value="ECO:0007669"/>
    <property type="project" value="InterPro"/>
</dbReference>
<proteinExistence type="predicted"/>
<dbReference type="EMBL" id="CADCWE010000235">
    <property type="protein sequence ID" value="CAA9559510.1"/>
    <property type="molecule type" value="Genomic_DNA"/>
</dbReference>
<evidence type="ECO:0000313" key="5">
    <source>
        <dbReference type="EMBL" id="CAA9559510.1"/>
    </source>
</evidence>
<evidence type="ECO:0000259" key="4">
    <source>
        <dbReference type="Pfam" id="PF01593"/>
    </source>
</evidence>
<evidence type="ECO:0000256" key="1">
    <source>
        <dbReference type="ARBA" id="ARBA00037217"/>
    </source>
</evidence>
<protein>
    <recommendedName>
        <fullName evidence="3">Pyridine nucleotide-disulfide oxidoreductase domain-containing protein 2</fullName>
    </recommendedName>
</protein>
<dbReference type="InterPro" id="IPR036188">
    <property type="entry name" value="FAD/NAD-bd_sf"/>
</dbReference>
<dbReference type="InterPro" id="IPR002937">
    <property type="entry name" value="Amino_oxidase"/>
</dbReference>
<organism evidence="5">
    <name type="scientific">uncultured Thermomicrobiales bacterium</name>
    <dbReference type="NCBI Taxonomy" id="1645740"/>
    <lineage>
        <taxon>Bacteria</taxon>
        <taxon>Pseudomonadati</taxon>
        <taxon>Thermomicrobiota</taxon>
        <taxon>Thermomicrobia</taxon>
        <taxon>Thermomicrobiales</taxon>
        <taxon>environmental samples</taxon>
    </lineage>
</organism>
<dbReference type="InterPro" id="IPR018203">
    <property type="entry name" value="GDP_dissociation_inhibitor"/>
</dbReference>
<gene>
    <name evidence="5" type="ORF">AVDCRST_MAG73-3604</name>
</gene>
<dbReference type="SUPFAM" id="SSF51905">
    <property type="entry name" value="FAD/NAD(P)-binding domain"/>
    <property type="match status" value="1"/>
</dbReference>
<comment type="function">
    <text evidence="1">Probable oxidoreductase that may play a role as regulator of mitochondrial function.</text>
</comment>
<dbReference type="GO" id="GO:0005092">
    <property type="term" value="F:GDP-dissociation inhibitor activity"/>
    <property type="evidence" value="ECO:0007669"/>
    <property type="project" value="InterPro"/>
</dbReference>
<name>A0A6J4UXG2_9BACT</name>
<dbReference type="PRINTS" id="PR00891">
    <property type="entry name" value="RABGDIREP"/>
</dbReference>
<dbReference type="AlphaFoldDB" id="A0A6J4UXG2"/>
<dbReference type="Gene3D" id="3.50.50.60">
    <property type="entry name" value="FAD/NAD(P)-binding domain"/>
    <property type="match status" value="2"/>
</dbReference>
<evidence type="ECO:0000256" key="3">
    <source>
        <dbReference type="ARBA" id="ARBA00040298"/>
    </source>
</evidence>
<dbReference type="GO" id="GO:0007264">
    <property type="term" value="P:small GTPase-mediated signal transduction"/>
    <property type="evidence" value="ECO:0007669"/>
    <property type="project" value="InterPro"/>
</dbReference>
<dbReference type="PANTHER" id="PTHR10668">
    <property type="entry name" value="PHYTOENE DEHYDROGENASE"/>
    <property type="match status" value="1"/>
</dbReference>
<comment type="subunit">
    <text evidence="2">Interacts with COX5B; this interaction may contribute to localize PYROXD2 to the inner face of the inner mitochondrial membrane.</text>
</comment>
<reference evidence="5" key="1">
    <citation type="submission" date="2020-02" db="EMBL/GenBank/DDBJ databases">
        <authorList>
            <person name="Meier V. D."/>
        </authorList>
    </citation>
    <scope>NUCLEOTIDE SEQUENCE</scope>
    <source>
        <strain evidence="5">AVDCRST_MAG73</strain>
    </source>
</reference>
<accession>A0A6J4UXG2</accession>
<feature type="domain" description="Amine oxidase" evidence="4">
    <location>
        <begin position="30"/>
        <end position="336"/>
    </location>
</feature>
<sequence length="539" mass="58004">MTATEPDAPPVNAPSGTRYDAIVVGSGHNGLIAAGYLARAGKRVLVLERRGVIGGATVTEEAFPGYHLSTCSYVCNLLLPEVVRDLEMVRHGYDVRPFDPQYFCPYPDGRYLMTHLDGAKTRANIATFSVNDANAYDAYWAMWGRILARMQPLLRGPAPGWAEIERAFAGPEGMEDWRTLTMSSVAELLDRFFESEEVKGPYATGGVIGVNAGPRTPGTAYVKYHHLIGSVGGHQGAWGYVRGGMGSIVKALAAFGRDHGAEIVTGAEVAEIDLHDGTATGVRLRDGRRFEADVILSNADPHRTFLGMVGERHLPADLVDGVRRLKVKGSVVKVLLGLGELPNFTARPGTEVGPQHTGGIVINPSIAYLEDAWDDCKRGHPSRRPFIDAYIQTATEDGLAPLGKHTLSMFVQYAPYDLAEGTWDERRDEIGQNIVETFAEYAPNLPGAIEHMQVLGPPDIEAVIGITGGNIFHGEILPDQMFGFRPVPGYAGYRTPVDRLYLCGAGAWPGGAVFGAPGRNCALTVLDDLDAGVPRAVAG</sequence>